<comment type="caution">
    <text evidence="1">The sequence shown here is derived from an EMBL/GenBank/DDBJ whole genome shotgun (WGS) entry which is preliminary data.</text>
</comment>
<organism evidence="1 2">
    <name type="scientific">Candidatus Roizmanbacteria bacterium CG11_big_fil_rev_8_21_14_0_20_36_8</name>
    <dbReference type="NCBI Taxonomy" id="1974856"/>
    <lineage>
        <taxon>Bacteria</taxon>
        <taxon>Candidatus Roizmaniibacteriota</taxon>
    </lineage>
</organism>
<name>A0A2M6ITP6_9BACT</name>
<proteinExistence type="predicted"/>
<evidence type="ECO:0000313" key="2">
    <source>
        <dbReference type="Proteomes" id="UP000231056"/>
    </source>
</evidence>
<evidence type="ECO:0000313" key="1">
    <source>
        <dbReference type="EMBL" id="PIQ73230.1"/>
    </source>
</evidence>
<protein>
    <submittedName>
        <fullName evidence="1">Uncharacterized protein</fullName>
    </submittedName>
</protein>
<dbReference type="AlphaFoldDB" id="A0A2M6ITP6"/>
<dbReference type="Proteomes" id="UP000231056">
    <property type="component" value="Unassembled WGS sequence"/>
</dbReference>
<accession>A0A2M6ITP6</accession>
<sequence length="76" mass="9178">MIEYTLGQYKQMLESIGFHIENLYGDYDGSRWNNNTWRTIILCQKPKNKLNLLSKLNSFYNFTFKHRWPTLSQISE</sequence>
<reference evidence="1 2" key="1">
    <citation type="submission" date="2017-09" db="EMBL/GenBank/DDBJ databases">
        <title>Depth-based differentiation of microbial function through sediment-hosted aquifers and enrichment of novel symbionts in the deep terrestrial subsurface.</title>
        <authorList>
            <person name="Probst A.J."/>
            <person name="Ladd B."/>
            <person name="Jarett J.K."/>
            <person name="Geller-Mcgrath D.E."/>
            <person name="Sieber C.M."/>
            <person name="Emerson J.B."/>
            <person name="Anantharaman K."/>
            <person name="Thomas B.C."/>
            <person name="Malmstrom R."/>
            <person name="Stieglmeier M."/>
            <person name="Klingl A."/>
            <person name="Woyke T."/>
            <person name="Ryan C.M."/>
            <person name="Banfield J.F."/>
        </authorList>
    </citation>
    <scope>NUCLEOTIDE SEQUENCE [LARGE SCALE GENOMIC DNA]</scope>
    <source>
        <strain evidence="1">CG11_big_fil_rev_8_21_14_0_20_36_8</strain>
    </source>
</reference>
<gene>
    <name evidence="1" type="ORF">COV58_03630</name>
</gene>
<dbReference type="EMBL" id="PCVM01000085">
    <property type="protein sequence ID" value="PIQ73230.1"/>
    <property type="molecule type" value="Genomic_DNA"/>
</dbReference>